<evidence type="ECO:0000256" key="1">
    <source>
        <dbReference type="ARBA" id="ARBA00004651"/>
    </source>
</evidence>
<dbReference type="PANTHER" id="PTHR33406">
    <property type="entry name" value="MEMBRANE PROTEIN MJ1562-RELATED"/>
    <property type="match status" value="1"/>
</dbReference>
<evidence type="ECO:0000256" key="5">
    <source>
        <dbReference type="ARBA" id="ARBA00023136"/>
    </source>
</evidence>
<feature type="transmembrane region" description="Helical" evidence="7">
    <location>
        <begin position="816"/>
        <end position="838"/>
    </location>
</feature>
<evidence type="ECO:0000313" key="10">
    <source>
        <dbReference type="Proteomes" id="UP000003688"/>
    </source>
</evidence>
<dbReference type="STRING" id="320771.Cflav_PD3501"/>
<dbReference type="SUPFAM" id="SSF82866">
    <property type="entry name" value="Multidrug efflux transporter AcrB transmembrane domain"/>
    <property type="match status" value="2"/>
</dbReference>
<dbReference type="Gene3D" id="1.20.1640.10">
    <property type="entry name" value="Multidrug efflux transporter AcrB transmembrane domain"/>
    <property type="match status" value="2"/>
</dbReference>
<feature type="transmembrane region" description="Helical" evidence="7">
    <location>
        <begin position="416"/>
        <end position="440"/>
    </location>
</feature>
<dbReference type="Pfam" id="PF03176">
    <property type="entry name" value="MMPL"/>
    <property type="match status" value="2"/>
</dbReference>
<accession>B9XI38</accession>
<organism evidence="9 10">
    <name type="scientific">Pedosphaera parvula (strain Ellin514)</name>
    <dbReference type="NCBI Taxonomy" id="320771"/>
    <lineage>
        <taxon>Bacteria</taxon>
        <taxon>Pseudomonadati</taxon>
        <taxon>Verrucomicrobiota</taxon>
        <taxon>Pedosphaerae</taxon>
        <taxon>Pedosphaerales</taxon>
        <taxon>Pedosphaeraceae</taxon>
        <taxon>Pedosphaera</taxon>
    </lineage>
</organism>
<feature type="transmembrane region" description="Helical" evidence="7">
    <location>
        <begin position="844"/>
        <end position="863"/>
    </location>
</feature>
<feature type="transmembrane region" description="Helical" evidence="7">
    <location>
        <begin position="25"/>
        <end position="44"/>
    </location>
</feature>
<feature type="transmembrane region" description="Helical" evidence="7">
    <location>
        <begin position="316"/>
        <end position="336"/>
    </location>
</feature>
<comment type="subcellular location">
    <subcellularLocation>
        <location evidence="1">Cell membrane</location>
        <topology evidence="1">Multi-pass membrane protein</topology>
    </subcellularLocation>
</comment>
<evidence type="ECO:0000313" key="9">
    <source>
        <dbReference type="EMBL" id="EEF60531.1"/>
    </source>
</evidence>
<name>B9XI38_PEDPL</name>
<evidence type="ECO:0000256" key="6">
    <source>
        <dbReference type="SAM" id="MobiDB-lite"/>
    </source>
</evidence>
<dbReference type="Proteomes" id="UP000003688">
    <property type="component" value="Unassembled WGS sequence"/>
</dbReference>
<feature type="domain" description="Membrane transport protein MMPL" evidence="8">
    <location>
        <begin position="766"/>
        <end position="937"/>
    </location>
</feature>
<feature type="transmembrane region" description="Helical" evidence="7">
    <location>
        <begin position="384"/>
        <end position="410"/>
    </location>
</feature>
<feature type="transmembrane region" description="Helical" evidence="7">
    <location>
        <begin position="908"/>
        <end position="934"/>
    </location>
</feature>
<feature type="domain" description="Membrane transport protein MMPL" evidence="8">
    <location>
        <begin position="218"/>
        <end position="472"/>
    </location>
</feature>
<evidence type="ECO:0000256" key="7">
    <source>
        <dbReference type="SAM" id="Phobius"/>
    </source>
</evidence>
<comment type="caution">
    <text evidence="9">The sequence shown here is derived from an EMBL/GenBank/DDBJ whole genome shotgun (WGS) entry which is preliminary data.</text>
</comment>
<feature type="transmembrane region" description="Helical" evidence="7">
    <location>
        <begin position="342"/>
        <end position="363"/>
    </location>
</feature>
<dbReference type="GO" id="GO:0005886">
    <property type="term" value="C:plasma membrane"/>
    <property type="evidence" value="ECO:0007669"/>
    <property type="project" value="UniProtKB-SubCell"/>
</dbReference>
<evidence type="ECO:0000256" key="2">
    <source>
        <dbReference type="ARBA" id="ARBA00022475"/>
    </source>
</evidence>
<dbReference type="InterPro" id="IPR004869">
    <property type="entry name" value="MMPL_dom"/>
</dbReference>
<feature type="transmembrane region" description="Helical" evidence="7">
    <location>
        <begin position="472"/>
        <end position="491"/>
    </location>
</feature>
<dbReference type="PANTHER" id="PTHR33406:SF13">
    <property type="entry name" value="MEMBRANE PROTEIN YDFJ"/>
    <property type="match status" value="1"/>
</dbReference>
<gene>
    <name evidence="9" type="ORF">Cflav_PD3501</name>
</gene>
<dbReference type="OrthoDB" id="9809027at2"/>
<dbReference type="EMBL" id="ABOX02000016">
    <property type="protein sequence ID" value="EEF60531.1"/>
    <property type="molecule type" value="Genomic_DNA"/>
</dbReference>
<evidence type="ECO:0000259" key="8">
    <source>
        <dbReference type="Pfam" id="PF03176"/>
    </source>
</evidence>
<keyword evidence="10" id="KW-1185">Reference proteome</keyword>
<protein>
    <submittedName>
        <fullName evidence="9">Exporter of the RND superfamily</fullName>
    </submittedName>
</protein>
<sequence>MNSLGDTLFGRALGRLADAIARHRWLFLWPQFFLFGLCVLYTVFHLQFDVSRDNLVGSDKKYHQNYLKFKKEFPTQDDLVTVVESENMDKNRQFVERLGAKLEAETNLFTDVFYKGDPTMMGSKALLFFPEKDLKELRVMLSDYIPFINKFTQATNMSSLFAMINYEFLHAKREANAENEAMVKAVPMLDRIVKEATSSLQRPGAPVSPAIYALFDAGNEAEQQIYITYDKGRVYLVTARAKTEELNGDAVDRLRTLVAQTEREVPGLNVGVTGEPVLEHDEMGQSQKDSMVASIVSLILCAAIFIYGYQETGRPLKATLCLIIGLGYTMGFTTLVVGHLNILTITFVPILIGLAIDFGVHLITRYEEELRLGRSEDAAMRKAIVYTGQGIFTGALTTAAAFGAMAFTNFKGIQEMGVICGGGMIVCFIPMMTLLPVLLYRGRQNAIDHEPRKIVAKPPAQVELRARIERIWLHRPITVIVITLFLTALSLTQFRKVFFDYDLLNMQSEGLPAVVFEKKLIDSASRTNDSGSRTNARSVLFAAVVADTPERAVELEKKLKKLPAVADVISMAPYIVEDASEKLKLIGEVKKEIAPIQFRPTDMAPVDLNKLSYTLYSTYGYMGAAAEAVKEDEAAAPLKPISLNFTNNSDNARVATAPAKEEPKLSDQLLTLRNSINDLRKQMLSMDPKVASEKLAAYQQALFDDVHETFQSLRDQDDSSRLQIKDLPPALYNRFIGKTHKYLLQVYPREDVWQRDKQEEFVKELRTVDPNVTGTPVQLYEYTTLLKDSYIQAAYYALAAIVIMVLIHFRSFASLLLALLPVAIGSIWMGGIMGFFNIPFNPANIMTLPLVIGIGVTNGIHILNRFAEDRDPGILAKSTGKAVFISGLNTIAGFGSLILAQHQGIRSLGYVMSTGVAMCMIASLTFLPAVLSLLSLRSGGAKKQPSGDNARSTLGREEPR</sequence>
<dbReference type="AlphaFoldDB" id="B9XI38"/>
<dbReference type="RefSeq" id="WP_007415482.1">
    <property type="nucleotide sequence ID" value="NZ_ABOX02000016.1"/>
</dbReference>
<dbReference type="InterPro" id="IPR050545">
    <property type="entry name" value="Mycobact_MmpL"/>
</dbReference>
<keyword evidence="5 7" id="KW-0472">Membrane</keyword>
<feature type="transmembrane region" description="Helical" evidence="7">
    <location>
        <begin position="291"/>
        <end position="309"/>
    </location>
</feature>
<keyword evidence="2" id="KW-1003">Cell membrane</keyword>
<evidence type="ECO:0000256" key="4">
    <source>
        <dbReference type="ARBA" id="ARBA00022989"/>
    </source>
</evidence>
<keyword evidence="4 7" id="KW-1133">Transmembrane helix</keyword>
<feature type="region of interest" description="Disordered" evidence="6">
    <location>
        <begin position="939"/>
        <end position="960"/>
    </location>
</feature>
<feature type="transmembrane region" description="Helical" evidence="7">
    <location>
        <begin position="883"/>
        <end position="902"/>
    </location>
</feature>
<evidence type="ECO:0000256" key="3">
    <source>
        <dbReference type="ARBA" id="ARBA00022692"/>
    </source>
</evidence>
<keyword evidence="3 7" id="KW-0812">Transmembrane</keyword>
<reference evidence="9 10" key="1">
    <citation type="journal article" date="2011" name="J. Bacteriol.">
        <title>Genome sequence of 'Pedosphaera parvula' Ellin514, an aerobic Verrucomicrobial isolate from pasture soil.</title>
        <authorList>
            <person name="Kant R."/>
            <person name="van Passel M.W."/>
            <person name="Sangwan P."/>
            <person name="Palva A."/>
            <person name="Lucas S."/>
            <person name="Copeland A."/>
            <person name="Lapidus A."/>
            <person name="Glavina Del Rio T."/>
            <person name="Dalin E."/>
            <person name="Tice H."/>
            <person name="Bruce D."/>
            <person name="Goodwin L."/>
            <person name="Pitluck S."/>
            <person name="Chertkov O."/>
            <person name="Larimer F.W."/>
            <person name="Land M.L."/>
            <person name="Hauser L."/>
            <person name="Brettin T.S."/>
            <person name="Detter J.C."/>
            <person name="Han S."/>
            <person name="de Vos W.M."/>
            <person name="Janssen P.H."/>
            <person name="Smidt H."/>
        </authorList>
    </citation>
    <scope>NUCLEOTIDE SEQUENCE [LARGE SCALE GENOMIC DNA]</scope>
    <source>
        <strain evidence="9 10">Ellin514</strain>
    </source>
</reference>
<feature type="transmembrane region" description="Helical" evidence="7">
    <location>
        <begin position="793"/>
        <end position="809"/>
    </location>
</feature>
<proteinExistence type="predicted"/>